<evidence type="ECO:0000313" key="1">
    <source>
        <dbReference type="EMBL" id="GFN09513.1"/>
    </source>
</evidence>
<dbReference type="RefSeq" id="WP_032754692.1">
    <property type="nucleotide sequence ID" value="NZ_BMUG01000005.1"/>
</dbReference>
<reference evidence="1 2" key="1">
    <citation type="submission" date="2020-05" db="EMBL/GenBank/DDBJ databases">
        <title>Whole genome shotgun sequence of Streptomyces microflavus NBRC 13062.</title>
        <authorList>
            <person name="Komaki H."/>
            <person name="Tamura T."/>
        </authorList>
    </citation>
    <scope>NUCLEOTIDE SEQUENCE [LARGE SCALE GENOMIC DNA]</scope>
    <source>
        <strain evidence="1 2">NBRC 13062</strain>
    </source>
</reference>
<organism evidence="1 2">
    <name type="scientific">Streptomyces microflavus</name>
    <name type="common">Streptomyces lipmanii</name>
    <dbReference type="NCBI Taxonomy" id="1919"/>
    <lineage>
        <taxon>Bacteria</taxon>
        <taxon>Bacillati</taxon>
        <taxon>Actinomycetota</taxon>
        <taxon>Actinomycetes</taxon>
        <taxon>Kitasatosporales</taxon>
        <taxon>Streptomycetaceae</taxon>
        <taxon>Streptomyces</taxon>
    </lineage>
</organism>
<evidence type="ECO:0000313" key="2">
    <source>
        <dbReference type="Proteomes" id="UP000498740"/>
    </source>
</evidence>
<proteinExistence type="predicted"/>
<name>A0A7J0D450_STRMI</name>
<sequence length="72" mass="7656">MLVITGPQRTPDERGDLIEMSAFLGAALMTDRPTFADVTGLLRMAGWDCCAQALADVGMASAFGWPIKDLPA</sequence>
<accession>A0A7J0D450</accession>
<gene>
    <name evidence="1" type="ORF">Smic_80690</name>
</gene>
<protein>
    <submittedName>
        <fullName evidence="1">Uncharacterized protein</fullName>
    </submittedName>
</protein>
<dbReference type="EMBL" id="BLWD01000002">
    <property type="protein sequence ID" value="GFN09513.1"/>
    <property type="molecule type" value="Genomic_DNA"/>
</dbReference>
<dbReference type="AlphaFoldDB" id="A0A7J0D450"/>
<comment type="caution">
    <text evidence="1">The sequence shown here is derived from an EMBL/GenBank/DDBJ whole genome shotgun (WGS) entry which is preliminary data.</text>
</comment>
<dbReference type="Proteomes" id="UP000498740">
    <property type="component" value="Unassembled WGS sequence"/>
</dbReference>